<dbReference type="EMBL" id="QEKH01000009">
    <property type="protein sequence ID" value="PVY43422.1"/>
    <property type="molecule type" value="Genomic_DNA"/>
</dbReference>
<protein>
    <recommendedName>
        <fullName evidence="5">Double zinc ribbon protein</fullName>
    </recommendedName>
</protein>
<gene>
    <name evidence="3" type="ORF">C8D82_109108</name>
</gene>
<keyword evidence="2" id="KW-1133">Transmembrane helix</keyword>
<reference evidence="3 4" key="1">
    <citation type="submission" date="2018-04" db="EMBL/GenBank/DDBJ databases">
        <title>Genomic Encyclopedia of Type Strains, Phase IV (KMG-IV): sequencing the most valuable type-strain genomes for metagenomic binning, comparative biology and taxonomic classification.</title>
        <authorList>
            <person name="Goeker M."/>
        </authorList>
    </citation>
    <scope>NUCLEOTIDE SEQUENCE [LARGE SCALE GENOMIC DNA]</scope>
    <source>
        <strain evidence="3 4">DSM 14823</strain>
    </source>
</reference>
<feature type="transmembrane region" description="Helical" evidence="2">
    <location>
        <begin position="143"/>
        <end position="167"/>
    </location>
</feature>
<accession>A0A2U1B494</accession>
<dbReference type="Proteomes" id="UP000245959">
    <property type="component" value="Unassembled WGS sequence"/>
</dbReference>
<organism evidence="3 4">
    <name type="scientific">Victivallis vadensis</name>
    <dbReference type="NCBI Taxonomy" id="172901"/>
    <lineage>
        <taxon>Bacteria</taxon>
        <taxon>Pseudomonadati</taxon>
        <taxon>Lentisphaerota</taxon>
        <taxon>Lentisphaeria</taxon>
        <taxon>Victivallales</taxon>
        <taxon>Victivallaceae</taxon>
        <taxon>Victivallis</taxon>
    </lineage>
</organism>
<feature type="region of interest" description="Disordered" evidence="1">
    <location>
        <begin position="105"/>
        <end position="132"/>
    </location>
</feature>
<feature type="compositionally biased region" description="Pro residues" evidence="1">
    <location>
        <begin position="116"/>
        <end position="130"/>
    </location>
</feature>
<dbReference type="AlphaFoldDB" id="A0A2U1B494"/>
<keyword evidence="2" id="KW-0812">Transmembrane</keyword>
<evidence type="ECO:0000256" key="2">
    <source>
        <dbReference type="SAM" id="Phobius"/>
    </source>
</evidence>
<name>A0A2U1B494_9BACT</name>
<comment type="caution">
    <text evidence="3">The sequence shown here is derived from an EMBL/GenBank/DDBJ whole genome shotgun (WGS) entry which is preliminary data.</text>
</comment>
<keyword evidence="2" id="KW-0472">Membrane</keyword>
<sequence>MICEQCGTGVPAGPGFCPECGSAVKAPGPEATFKFACPHCRQRIRVPRSWGGNRGHCPACRCSLVIPAPEPELALHPAPPAACAVPLPEPALRPIPAERPIQRAVSAGENGEPEAVPQPLPPKNLSPPLPGYMRSEKTPGVSLGVLIAVIAGGAGVILVAGAFWFFLFR</sequence>
<dbReference type="OrthoDB" id="3174166at2"/>
<keyword evidence="4" id="KW-1185">Reference proteome</keyword>
<evidence type="ECO:0008006" key="5">
    <source>
        <dbReference type="Google" id="ProtNLM"/>
    </source>
</evidence>
<dbReference type="RefSeq" id="WP_116883601.1">
    <property type="nucleotide sequence ID" value="NZ_CABMMC010000168.1"/>
</dbReference>
<dbReference type="GeneID" id="78294910"/>
<evidence type="ECO:0000313" key="4">
    <source>
        <dbReference type="Proteomes" id="UP000245959"/>
    </source>
</evidence>
<proteinExistence type="predicted"/>
<evidence type="ECO:0000313" key="3">
    <source>
        <dbReference type="EMBL" id="PVY43422.1"/>
    </source>
</evidence>
<evidence type="ECO:0000256" key="1">
    <source>
        <dbReference type="SAM" id="MobiDB-lite"/>
    </source>
</evidence>